<evidence type="ECO:0000256" key="7">
    <source>
        <dbReference type="ARBA" id="ARBA00022771"/>
    </source>
</evidence>
<dbReference type="GO" id="GO:0003899">
    <property type="term" value="F:DNA-directed RNA polymerase activity"/>
    <property type="evidence" value="ECO:0007669"/>
    <property type="project" value="UniProtKB-UniRule"/>
</dbReference>
<evidence type="ECO:0000256" key="8">
    <source>
        <dbReference type="ARBA" id="ARBA00022833"/>
    </source>
</evidence>
<dbReference type="AlphaFoldDB" id="A0A7G9WE22"/>
<dbReference type="Pfam" id="PF01807">
    <property type="entry name" value="Zn_ribbon_DnaG"/>
    <property type="match status" value="1"/>
</dbReference>
<dbReference type="InterPro" id="IPR006171">
    <property type="entry name" value="TOPRIM_dom"/>
</dbReference>
<dbReference type="PIRSF" id="PIRSF002811">
    <property type="entry name" value="DnaG"/>
    <property type="match status" value="1"/>
</dbReference>
<proteinExistence type="inferred from homology"/>
<dbReference type="GO" id="GO:1990077">
    <property type="term" value="C:primosome complex"/>
    <property type="evidence" value="ECO:0007669"/>
    <property type="project" value="UniProtKB-KW"/>
</dbReference>
<evidence type="ECO:0000256" key="1">
    <source>
        <dbReference type="ARBA" id="ARBA00022478"/>
    </source>
</evidence>
<comment type="domain">
    <text evidence="12">Contains an N-terminal zinc-binding domain, a central core domain that contains the primase activity, and a C-terminal DnaB-binding domain.</text>
</comment>
<evidence type="ECO:0000256" key="5">
    <source>
        <dbReference type="ARBA" id="ARBA00022705"/>
    </source>
</evidence>
<evidence type="ECO:0000256" key="12">
    <source>
        <dbReference type="HAMAP-Rule" id="MF_00974"/>
    </source>
</evidence>
<reference evidence="16 17" key="1">
    <citation type="submission" date="2020-08" db="EMBL/GenBank/DDBJ databases">
        <authorList>
            <person name="Ren C."/>
            <person name="Gu Y."/>
            <person name="Xu Y."/>
        </authorList>
    </citation>
    <scope>NUCLEOTIDE SEQUENCE [LARGE SCALE GENOMIC DNA]</scope>
    <source>
        <strain evidence="16 17">LBM18003</strain>
    </source>
</reference>
<dbReference type="CDD" id="cd03364">
    <property type="entry name" value="TOPRIM_DnaG_primases"/>
    <property type="match status" value="1"/>
</dbReference>
<dbReference type="EMBL" id="CP060696">
    <property type="protein sequence ID" value="QNO16934.1"/>
    <property type="molecule type" value="Genomic_DNA"/>
</dbReference>
<dbReference type="Gene3D" id="3.40.1360.10">
    <property type="match status" value="1"/>
</dbReference>
<dbReference type="Pfam" id="PF13155">
    <property type="entry name" value="Toprim_2"/>
    <property type="match status" value="1"/>
</dbReference>
<dbReference type="InterPro" id="IPR019475">
    <property type="entry name" value="DNA_primase_DnaB-bd"/>
</dbReference>
<keyword evidence="3 12" id="KW-0808">Transferase</keyword>
<evidence type="ECO:0000256" key="11">
    <source>
        <dbReference type="ARBA" id="ARBA00023163"/>
    </source>
</evidence>
<sequence length="585" mass="65262">MPLPQEFVEELKARSSIEDVVSSYVSLKRRGRTLVGLCPFHSEKSPSFTVYPDNGSFYCFGCGAGGDVITFIEKIDNLDYMESVRSLAQRAGMTVPESDTDRGLAKLRIRLYELNREAARYYHGVLLSAQGRAGMEYFEKRALAPKTISRFGLGYAPSDRFSLVNYLRKKGFSEQEMIQANVAFSSRNGHAIDRFHDRVMFPIIDLRGNVIAFGGRILGQGEPKYLNTSDTPIFSKGRNLFAMNFAKDYAEPYLVLCEGYMDVIALHQAGFQNAVAGLGTALTPEQARLIAHYTKEVVASYDADAAGQKAASRSIPLLREAGLTVRILVVPDGKDPDEFIRTHGESGHARFQQLLDSCGNDVEYRLTKLKKDINVQTPEGKIHYLNEAAAVLSALDSDIEREVYAGKLADEAGIQRAAVLQQVKMLREKKQRSHQKKAFRTFRRQTAGMQDKVNPEKSQNLRAARAEEALLGAMIDYPENSAYIIAELPPEKFITTFNRRVYGIIMGKMKDGKAVSLTDLADSLSQGEMGLVAGYCARQAGLKAGRQEVDAYIRVILEENDKNSAQTRSDDEIQHYLEQLRAEKK</sequence>
<dbReference type="Pfam" id="PF08275">
    <property type="entry name" value="DNAG_N"/>
    <property type="match status" value="1"/>
</dbReference>
<keyword evidence="4 12" id="KW-0548">Nucleotidyltransferase</keyword>
<keyword evidence="9" id="KW-0460">Magnesium</keyword>
<keyword evidence="2 12" id="KW-0639">Primosome</keyword>
<feature type="domain" description="Toprim" evidence="15">
    <location>
        <begin position="252"/>
        <end position="333"/>
    </location>
</feature>
<dbReference type="PANTHER" id="PTHR30313:SF2">
    <property type="entry name" value="DNA PRIMASE"/>
    <property type="match status" value="1"/>
</dbReference>
<keyword evidence="1 12" id="KW-0240">DNA-directed RNA polymerase</keyword>
<dbReference type="HAMAP" id="MF_00974">
    <property type="entry name" value="DNA_primase_DnaG"/>
    <property type="match status" value="1"/>
</dbReference>
<evidence type="ECO:0000256" key="10">
    <source>
        <dbReference type="ARBA" id="ARBA00023125"/>
    </source>
</evidence>
<comment type="cofactor">
    <cofactor evidence="12 13 14">
        <name>Zn(2+)</name>
        <dbReference type="ChEBI" id="CHEBI:29105"/>
    </cofactor>
    <text evidence="12 13 14">Binds 1 zinc ion per monomer.</text>
</comment>
<dbReference type="PROSITE" id="PS50880">
    <property type="entry name" value="TOPRIM"/>
    <property type="match status" value="1"/>
</dbReference>
<feature type="zinc finger region" description="CHC2-type" evidence="12 14">
    <location>
        <begin position="38"/>
        <end position="62"/>
    </location>
</feature>
<evidence type="ECO:0000256" key="3">
    <source>
        <dbReference type="ARBA" id="ARBA00022679"/>
    </source>
</evidence>
<dbReference type="InterPro" id="IPR007693">
    <property type="entry name" value="DNA_helicase_DnaB-like_N"/>
</dbReference>
<dbReference type="SUPFAM" id="SSF56731">
    <property type="entry name" value="DNA primase core"/>
    <property type="match status" value="1"/>
</dbReference>
<dbReference type="InterPro" id="IPR036185">
    <property type="entry name" value="DNA_heli_DnaB-like_N_sf"/>
</dbReference>
<dbReference type="Pfam" id="PF10410">
    <property type="entry name" value="DnaB_bind"/>
    <property type="match status" value="1"/>
</dbReference>
<dbReference type="PANTHER" id="PTHR30313">
    <property type="entry name" value="DNA PRIMASE"/>
    <property type="match status" value="1"/>
</dbReference>
<dbReference type="SMART" id="SM00493">
    <property type="entry name" value="TOPRIM"/>
    <property type="match status" value="1"/>
</dbReference>
<dbReference type="Proteomes" id="UP000516046">
    <property type="component" value="Chromosome"/>
</dbReference>
<dbReference type="InterPro" id="IPR036977">
    <property type="entry name" value="DNA_primase_Znf_CHC2"/>
</dbReference>
<organism evidence="16 17">
    <name type="scientific">Caproicibacterium amylolyticum</name>
    <dbReference type="NCBI Taxonomy" id="2766537"/>
    <lineage>
        <taxon>Bacteria</taxon>
        <taxon>Bacillati</taxon>
        <taxon>Bacillota</taxon>
        <taxon>Clostridia</taxon>
        <taxon>Eubacteriales</taxon>
        <taxon>Oscillospiraceae</taxon>
        <taxon>Caproicibacterium</taxon>
    </lineage>
</organism>
<dbReference type="GO" id="GO:0003678">
    <property type="term" value="F:DNA helicase activity"/>
    <property type="evidence" value="ECO:0007669"/>
    <property type="project" value="InterPro"/>
</dbReference>
<comment type="similarity">
    <text evidence="12 13">Belongs to the DnaG primase family.</text>
</comment>
<keyword evidence="10 12" id="KW-0238">DNA-binding</keyword>
<accession>A0A7G9WE22</accession>
<dbReference type="FunFam" id="3.90.580.10:FF:000001">
    <property type="entry name" value="DNA primase"/>
    <property type="match status" value="1"/>
</dbReference>
<dbReference type="SMART" id="SM00400">
    <property type="entry name" value="ZnF_CHCC"/>
    <property type="match status" value="1"/>
</dbReference>
<dbReference type="EC" id="2.7.7.101" evidence="12"/>
<dbReference type="GO" id="GO:0000428">
    <property type="term" value="C:DNA-directed RNA polymerase complex"/>
    <property type="evidence" value="ECO:0007669"/>
    <property type="project" value="UniProtKB-KW"/>
</dbReference>
<evidence type="ECO:0000256" key="2">
    <source>
        <dbReference type="ARBA" id="ARBA00022515"/>
    </source>
</evidence>
<dbReference type="InterPro" id="IPR030846">
    <property type="entry name" value="DnaG_bac"/>
</dbReference>
<dbReference type="Pfam" id="PF00772">
    <property type="entry name" value="DnaB"/>
    <property type="match status" value="1"/>
</dbReference>
<evidence type="ECO:0000313" key="16">
    <source>
        <dbReference type="EMBL" id="QNO16934.1"/>
    </source>
</evidence>
<dbReference type="InterPro" id="IPR013264">
    <property type="entry name" value="DNAG_N"/>
</dbReference>
<dbReference type="GO" id="GO:0008270">
    <property type="term" value="F:zinc ion binding"/>
    <property type="evidence" value="ECO:0007669"/>
    <property type="project" value="UniProtKB-UniRule"/>
</dbReference>
<comment type="function">
    <text evidence="12 13">RNA polymerase that catalyzes the synthesis of short RNA molecules used as primers for DNA polymerase during DNA replication.</text>
</comment>
<keyword evidence="7 12" id="KW-0863">Zinc-finger</keyword>
<evidence type="ECO:0000313" key="17">
    <source>
        <dbReference type="Proteomes" id="UP000516046"/>
    </source>
</evidence>
<dbReference type="NCBIfam" id="TIGR01391">
    <property type="entry name" value="dnaG"/>
    <property type="match status" value="1"/>
</dbReference>
<dbReference type="GO" id="GO:0006269">
    <property type="term" value="P:DNA replication, synthesis of primer"/>
    <property type="evidence" value="ECO:0007669"/>
    <property type="project" value="UniProtKB-UniRule"/>
</dbReference>
<dbReference type="FunFam" id="3.90.980.10:FF:000001">
    <property type="entry name" value="DNA primase"/>
    <property type="match status" value="1"/>
</dbReference>
<keyword evidence="17" id="KW-1185">Reference proteome</keyword>
<evidence type="ECO:0000256" key="14">
    <source>
        <dbReference type="PIRSR" id="PIRSR002811-1"/>
    </source>
</evidence>
<dbReference type="KEGG" id="caml:H6X83_08125"/>
<evidence type="ECO:0000256" key="13">
    <source>
        <dbReference type="PIRNR" id="PIRNR002811"/>
    </source>
</evidence>
<dbReference type="SUPFAM" id="SSF57783">
    <property type="entry name" value="Zinc beta-ribbon"/>
    <property type="match status" value="1"/>
</dbReference>
<dbReference type="InterPro" id="IPR002694">
    <property type="entry name" value="Znf_CHC2"/>
</dbReference>
<dbReference type="InterPro" id="IPR037068">
    <property type="entry name" value="DNA_primase_core_N_sf"/>
</dbReference>
<name>A0A7G9WE22_9FIRM</name>
<dbReference type="SUPFAM" id="SSF48024">
    <property type="entry name" value="N-terminal domain of DnaB helicase"/>
    <property type="match status" value="1"/>
</dbReference>
<evidence type="ECO:0000256" key="6">
    <source>
        <dbReference type="ARBA" id="ARBA00022723"/>
    </source>
</evidence>
<comment type="subunit">
    <text evidence="12">Monomer. Interacts with DnaB.</text>
</comment>
<keyword evidence="8 12" id="KW-0862">Zinc</keyword>
<gene>
    <name evidence="12" type="primary">dnaG</name>
    <name evidence="16" type="ORF">H6X83_08125</name>
</gene>
<dbReference type="Gene3D" id="3.90.580.10">
    <property type="entry name" value="Zinc finger, CHC2-type domain"/>
    <property type="match status" value="1"/>
</dbReference>
<dbReference type="RefSeq" id="WP_212506001.1">
    <property type="nucleotide sequence ID" value="NZ_CP060696.1"/>
</dbReference>
<dbReference type="GO" id="GO:0005737">
    <property type="term" value="C:cytoplasm"/>
    <property type="evidence" value="ECO:0007669"/>
    <property type="project" value="TreeGrafter"/>
</dbReference>
<keyword evidence="11 12" id="KW-0804">Transcription</keyword>
<protein>
    <recommendedName>
        <fullName evidence="12 13">DNA primase</fullName>
        <ecNumber evidence="12">2.7.7.101</ecNumber>
    </recommendedName>
</protein>
<dbReference type="GO" id="GO:0005524">
    <property type="term" value="F:ATP binding"/>
    <property type="evidence" value="ECO:0007669"/>
    <property type="project" value="InterPro"/>
</dbReference>
<dbReference type="InterPro" id="IPR016136">
    <property type="entry name" value="DNA_helicase_N/primase_C"/>
</dbReference>
<evidence type="ECO:0000256" key="9">
    <source>
        <dbReference type="ARBA" id="ARBA00022842"/>
    </source>
</evidence>
<comment type="catalytic activity">
    <reaction evidence="12">
        <text>ssDNA + n NTP = ssDNA/pppN(pN)n-1 hybrid + (n-1) diphosphate.</text>
        <dbReference type="EC" id="2.7.7.101"/>
    </reaction>
</comment>
<keyword evidence="5 12" id="KW-0235">DNA replication</keyword>
<evidence type="ECO:0000259" key="15">
    <source>
        <dbReference type="PROSITE" id="PS50880"/>
    </source>
</evidence>
<dbReference type="Gene3D" id="3.90.980.10">
    <property type="entry name" value="DNA primase, catalytic core, N-terminal domain"/>
    <property type="match status" value="1"/>
</dbReference>
<evidence type="ECO:0000256" key="4">
    <source>
        <dbReference type="ARBA" id="ARBA00022695"/>
    </source>
</evidence>
<keyword evidence="6 12" id="KW-0479">Metal-binding</keyword>
<dbReference type="GO" id="GO:0003677">
    <property type="term" value="F:DNA binding"/>
    <property type="evidence" value="ECO:0007669"/>
    <property type="project" value="UniProtKB-KW"/>
</dbReference>
<dbReference type="InterPro" id="IPR050219">
    <property type="entry name" value="DnaG_primase"/>
</dbReference>
<dbReference type="InterPro" id="IPR006295">
    <property type="entry name" value="DNA_primase_DnaG"/>
</dbReference>
<dbReference type="Gene3D" id="1.10.860.10">
    <property type="entry name" value="DNAb Helicase, Chain A"/>
    <property type="match status" value="1"/>
</dbReference>
<dbReference type="InterPro" id="IPR034151">
    <property type="entry name" value="TOPRIM_DnaG_bac"/>
</dbReference>